<dbReference type="InterPro" id="IPR023159">
    <property type="entry name" value="SO1590-like_sf"/>
</dbReference>
<name>A0ABV3QB99_9GAMM</name>
<feature type="region of interest" description="Disordered" evidence="1">
    <location>
        <begin position="1"/>
        <end position="24"/>
    </location>
</feature>
<dbReference type="InterPro" id="IPR021607">
    <property type="entry name" value="DUF3224"/>
</dbReference>
<evidence type="ECO:0000313" key="3">
    <source>
        <dbReference type="Proteomes" id="UP001556220"/>
    </source>
</evidence>
<accession>A0ABV3QB99</accession>
<gene>
    <name evidence="2" type="ORF">ABQJ54_05080</name>
</gene>
<dbReference type="Gene3D" id="2.40.350.10">
    <property type="entry name" value="SO1590-like"/>
    <property type="match status" value="1"/>
</dbReference>
<organism evidence="2 3">
    <name type="scientific">Rhodanobacter lycopersici</name>
    <dbReference type="NCBI Taxonomy" id="3162487"/>
    <lineage>
        <taxon>Bacteria</taxon>
        <taxon>Pseudomonadati</taxon>
        <taxon>Pseudomonadota</taxon>
        <taxon>Gammaproteobacteria</taxon>
        <taxon>Lysobacterales</taxon>
        <taxon>Rhodanobacteraceae</taxon>
        <taxon>Rhodanobacter</taxon>
    </lineage>
</organism>
<proteinExistence type="predicted"/>
<dbReference type="RefSeq" id="WP_367853177.1">
    <property type="nucleotide sequence ID" value="NZ_JBFOHK010000001.1"/>
</dbReference>
<evidence type="ECO:0000313" key="2">
    <source>
        <dbReference type="EMBL" id="MEW9571115.1"/>
    </source>
</evidence>
<keyword evidence="3" id="KW-1185">Reference proteome</keyword>
<evidence type="ECO:0000256" key="1">
    <source>
        <dbReference type="SAM" id="MobiDB-lite"/>
    </source>
</evidence>
<protein>
    <submittedName>
        <fullName evidence="2">DUF3224 domain-containing protein</fullName>
    </submittedName>
</protein>
<dbReference type="Pfam" id="PF11528">
    <property type="entry name" value="DUF3224"/>
    <property type="match status" value="1"/>
</dbReference>
<dbReference type="SUPFAM" id="SSF159238">
    <property type="entry name" value="SO1590-like"/>
    <property type="match status" value="1"/>
</dbReference>
<sequence length="128" mass="13298">MQASGTFTVKLEPQSPAHADSGLGRMSLDKQFSGDLEAHSLGEMLAYRSAVDGSAGYVAMERVVGALHGWRGAFVLQHSGTMDRGASALVVSVVPDSGTEELAGLTGTLAIHIDAQGGHSYSFEYSLG</sequence>
<dbReference type="Proteomes" id="UP001556220">
    <property type="component" value="Unassembled WGS sequence"/>
</dbReference>
<dbReference type="EMBL" id="JBFOHK010000001">
    <property type="protein sequence ID" value="MEW9571115.1"/>
    <property type="molecule type" value="Genomic_DNA"/>
</dbReference>
<reference evidence="2 3" key="1">
    <citation type="submission" date="2024-06" db="EMBL/GenBank/DDBJ databases">
        <authorList>
            <person name="Woo H."/>
        </authorList>
    </citation>
    <scope>NUCLEOTIDE SEQUENCE [LARGE SCALE GENOMIC DNA]</scope>
    <source>
        <strain evidence="2 3">Si-c</strain>
    </source>
</reference>
<comment type="caution">
    <text evidence="2">The sequence shown here is derived from an EMBL/GenBank/DDBJ whole genome shotgun (WGS) entry which is preliminary data.</text>
</comment>